<name>A0A165N4A5_EXIGL</name>
<proteinExistence type="predicted"/>
<dbReference type="InParanoid" id="A0A165N4A5"/>
<feature type="chain" id="PRO_5007862828" evidence="1">
    <location>
        <begin position="22"/>
        <end position="151"/>
    </location>
</feature>
<dbReference type="InterPro" id="IPR045469">
    <property type="entry name" value="Nis1"/>
</dbReference>
<keyword evidence="1" id="KW-0732">Signal</keyword>
<organism evidence="2 3">
    <name type="scientific">Exidia glandulosa HHB12029</name>
    <dbReference type="NCBI Taxonomy" id="1314781"/>
    <lineage>
        <taxon>Eukaryota</taxon>
        <taxon>Fungi</taxon>
        <taxon>Dikarya</taxon>
        <taxon>Basidiomycota</taxon>
        <taxon>Agaricomycotina</taxon>
        <taxon>Agaricomycetes</taxon>
        <taxon>Auriculariales</taxon>
        <taxon>Exidiaceae</taxon>
        <taxon>Exidia</taxon>
    </lineage>
</organism>
<dbReference type="OrthoDB" id="3244717at2759"/>
<dbReference type="Pfam" id="PF19271">
    <property type="entry name" value="Nis1"/>
    <property type="match status" value="1"/>
</dbReference>
<keyword evidence="3" id="KW-1185">Reference proteome</keyword>
<dbReference type="Proteomes" id="UP000077266">
    <property type="component" value="Unassembled WGS sequence"/>
</dbReference>
<dbReference type="EMBL" id="KV425903">
    <property type="protein sequence ID" value="KZW00186.1"/>
    <property type="molecule type" value="Genomic_DNA"/>
</dbReference>
<protein>
    <submittedName>
        <fullName evidence="2">Uncharacterized protein</fullName>
    </submittedName>
</protein>
<evidence type="ECO:0000313" key="2">
    <source>
        <dbReference type="EMBL" id="KZW00186.1"/>
    </source>
</evidence>
<accession>A0A165N4A5</accession>
<evidence type="ECO:0000256" key="1">
    <source>
        <dbReference type="SAM" id="SignalP"/>
    </source>
</evidence>
<gene>
    <name evidence="2" type="ORF">EXIGLDRAFT_831025</name>
</gene>
<sequence>MFRTIYRSLVLATIALPLASAFINDVQPFNGTYSATSTSKFPVTFLTASTMVEFLDLSVSFGISTPEDHASNTTLGVPLSNVDLLALNHSSTGPGSFTIDVPISSSDLYAGSGSYILTAAVLRGTGDSAVLNFRVDPFTVSFNATGGDSDA</sequence>
<reference evidence="2 3" key="1">
    <citation type="journal article" date="2016" name="Mol. Biol. Evol.">
        <title>Comparative Genomics of Early-Diverging Mushroom-Forming Fungi Provides Insights into the Origins of Lignocellulose Decay Capabilities.</title>
        <authorList>
            <person name="Nagy L.G."/>
            <person name="Riley R."/>
            <person name="Tritt A."/>
            <person name="Adam C."/>
            <person name="Daum C."/>
            <person name="Floudas D."/>
            <person name="Sun H."/>
            <person name="Yadav J.S."/>
            <person name="Pangilinan J."/>
            <person name="Larsson K.H."/>
            <person name="Matsuura K."/>
            <person name="Barry K."/>
            <person name="Labutti K."/>
            <person name="Kuo R."/>
            <person name="Ohm R.A."/>
            <person name="Bhattacharya S.S."/>
            <person name="Shirouzu T."/>
            <person name="Yoshinaga Y."/>
            <person name="Martin F.M."/>
            <person name="Grigoriev I.V."/>
            <person name="Hibbett D.S."/>
        </authorList>
    </citation>
    <scope>NUCLEOTIDE SEQUENCE [LARGE SCALE GENOMIC DNA]</scope>
    <source>
        <strain evidence="2 3">HHB12029</strain>
    </source>
</reference>
<feature type="signal peptide" evidence="1">
    <location>
        <begin position="1"/>
        <end position="21"/>
    </location>
</feature>
<dbReference type="AlphaFoldDB" id="A0A165N4A5"/>
<evidence type="ECO:0000313" key="3">
    <source>
        <dbReference type="Proteomes" id="UP000077266"/>
    </source>
</evidence>